<name>A0ACC0JBH2_CHOFU</name>
<evidence type="ECO:0000313" key="1">
    <source>
        <dbReference type="EMBL" id="KAI8421411.1"/>
    </source>
</evidence>
<dbReference type="EMBL" id="CM046116">
    <property type="protein sequence ID" value="KAI8421411.1"/>
    <property type="molecule type" value="Genomic_DNA"/>
</dbReference>
<gene>
    <name evidence="1" type="ORF">MSG28_009486</name>
</gene>
<accession>A0ACC0JBH2</accession>
<reference evidence="1 2" key="1">
    <citation type="journal article" date="2022" name="Genome Biol. Evol.">
        <title>The Spruce Budworm Genome: Reconstructing the Evolutionary History of Antifreeze Proteins.</title>
        <authorList>
            <person name="Beliveau C."/>
            <person name="Gagne P."/>
            <person name="Picq S."/>
            <person name="Vernygora O."/>
            <person name="Keeling C.I."/>
            <person name="Pinkney K."/>
            <person name="Doucet D."/>
            <person name="Wen F."/>
            <person name="Johnston J.S."/>
            <person name="Maaroufi H."/>
            <person name="Boyle B."/>
            <person name="Laroche J."/>
            <person name="Dewar K."/>
            <person name="Juretic N."/>
            <person name="Blackburn G."/>
            <person name="Nisole A."/>
            <person name="Brunet B."/>
            <person name="Brandao M."/>
            <person name="Lumley L."/>
            <person name="Duan J."/>
            <person name="Quan G."/>
            <person name="Lucarotti C.J."/>
            <person name="Roe A.D."/>
            <person name="Sperling F.A.H."/>
            <person name="Levesque R.C."/>
            <person name="Cusson M."/>
        </authorList>
    </citation>
    <scope>NUCLEOTIDE SEQUENCE [LARGE SCALE GENOMIC DNA]</scope>
    <source>
        <strain evidence="1">Glfc:IPQL:Cfum</strain>
    </source>
</reference>
<sequence length="109" mass="12689">MLLNTTYSLVRQLGVLLNVTLSELCPQLTKIVTLLPYFLVYNDTKRHLRFMEENEAADLWIDLAPQQCTPFWPQTDSMAMHCKYRDSGVVSQHFPITKNHFTVLRMDKG</sequence>
<proteinExistence type="predicted"/>
<protein>
    <submittedName>
        <fullName evidence="1">Uncharacterized protein</fullName>
    </submittedName>
</protein>
<organism evidence="1 2">
    <name type="scientific">Choristoneura fumiferana</name>
    <name type="common">Spruce budworm moth</name>
    <name type="synonym">Archips fumiferana</name>
    <dbReference type="NCBI Taxonomy" id="7141"/>
    <lineage>
        <taxon>Eukaryota</taxon>
        <taxon>Metazoa</taxon>
        <taxon>Ecdysozoa</taxon>
        <taxon>Arthropoda</taxon>
        <taxon>Hexapoda</taxon>
        <taxon>Insecta</taxon>
        <taxon>Pterygota</taxon>
        <taxon>Neoptera</taxon>
        <taxon>Endopterygota</taxon>
        <taxon>Lepidoptera</taxon>
        <taxon>Glossata</taxon>
        <taxon>Ditrysia</taxon>
        <taxon>Tortricoidea</taxon>
        <taxon>Tortricidae</taxon>
        <taxon>Tortricinae</taxon>
        <taxon>Choristoneura</taxon>
    </lineage>
</organism>
<comment type="caution">
    <text evidence="1">The sequence shown here is derived from an EMBL/GenBank/DDBJ whole genome shotgun (WGS) entry which is preliminary data.</text>
</comment>
<keyword evidence="2" id="KW-1185">Reference proteome</keyword>
<evidence type="ECO:0000313" key="2">
    <source>
        <dbReference type="Proteomes" id="UP001064048"/>
    </source>
</evidence>
<dbReference type="Proteomes" id="UP001064048">
    <property type="component" value="Chromosome 16"/>
</dbReference>